<dbReference type="Pfam" id="PF11871">
    <property type="entry name" value="DUF3391"/>
    <property type="match status" value="1"/>
</dbReference>
<protein>
    <submittedName>
        <fullName evidence="2">HD family phosphohydrolase</fullName>
    </submittedName>
</protein>
<dbReference type="PANTHER" id="PTHR43155:SF2">
    <property type="entry name" value="CYCLIC DI-GMP PHOSPHODIESTERASE PA4108"/>
    <property type="match status" value="1"/>
</dbReference>
<dbReference type="RefSeq" id="WP_281763203.1">
    <property type="nucleotide sequence ID" value="NZ_AP026709.1"/>
</dbReference>
<dbReference type="Proteomes" id="UP001317742">
    <property type="component" value="Chromosome"/>
</dbReference>
<dbReference type="Gene3D" id="1.10.3210.10">
    <property type="entry name" value="Hypothetical protein af1432"/>
    <property type="match status" value="1"/>
</dbReference>
<name>A0ABN6S5L5_9BACT</name>
<dbReference type="PROSITE" id="PS51832">
    <property type="entry name" value="HD_GYP"/>
    <property type="match status" value="1"/>
</dbReference>
<organism evidence="2 3">
    <name type="scientific">Pseudodesulfovibrio nedwellii</name>
    <dbReference type="NCBI Taxonomy" id="2973072"/>
    <lineage>
        <taxon>Bacteria</taxon>
        <taxon>Pseudomonadati</taxon>
        <taxon>Thermodesulfobacteriota</taxon>
        <taxon>Desulfovibrionia</taxon>
        <taxon>Desulfovibrionales</taxon>
        <taxon>Desulfovibrionaceae</taxon>
    </lineage>
</organism>
<dbReference type="InterPro" id="IPR037522">
    <property type="entry name" value="HD_GYP_dom"/>
</dbReference>
<evidence type="ECO:0000313" key="3">
    <source>
        <dbReference type="Proteomes" id="UP001317742"/>
    </source>
</evidence>
<feature type="domain" description="HD-GYP" evidence="1">
    <location>
        <begin position="153"/>
        <end position="349"/>
    </location>
</feature>
<gene>
    <name evidence="2" type="ORF">SYK_17110</name>
</gene>
<dbReference type="SMART" id="SM00471">
    <property type="entry name" value="HDc"/>
    <property type="match status" value="1"/>
</dbReference>
<dbReference type="InterPro" id="IPR006675">
    <property type="entry name" value="HDIG_dom"/>
</dbReference>
<dbReference type="PANTHER" id="PTHR43155">
    <property type="entry name" value="CYCLIC DI-GMP PHOSPHODIESTERASE PA4108-RELATED"/>
    <property type="match status" value="1"/>
</dbReference>
<evidence type="ECO:0000259" key="1">
    <source>
        <dbReference type="PROSITE" id="PS51832"/>
    </source>
</evidence>
<dbReference type="NCBIfam" id="TIGR00277">
    <property type="entry name" value="HDIG"/>
    <property type="match status" value="1"/>
</dbReference>
<keyword evidence="3" id="KW-1185">Reference proteome</keyword>
<dbReference type="SUPFAM" id="SSF109604">
    <property type="entry name" value="HD-domain/PDEase-like"/>
    <property type="match status" value="1"/>
</dbReference>
<sequence>MVNKNNTEYRIPVSQLRPGVFIRLEKTNWFDHPFLFSNFKIKDQKQVALIRKLGISHVICIPEKSDVLPLKPTEKTPPQPDIDKELSQEVIDHLWEIKNERTVRLRQKKEHIALCEKRFAVCIKAFNSILKGVLGGNIQSLQESIGFVDRLTDYFLNDRESTLHLMHVMSKEEATYSHPMNVAVLAMIVGKEAGVTEGEMTALGLGALFHDIGKDRIPKKILKKRGELTRPEQEIMEQHPAFGAGLLADIDLFPQGVVTIVAQHHECMDGSGYPEGLHGNDIDRLARIVAIADAYDNHCNHANPMNSMTPYLALSYMFGHQKHIYDVEHLALFIRCLGVYPPGTVVELSNGDIGMVMAVNPKNQLNPSVMLYDPDVPKKEALIVDLADEPDLKVEKSIRLAQLSQEAHDYLSPRAKITYYVDPTQ</sequence>
<reference evidence="2 3" key="1">
    <citation type="submission" date="2022-08" db="EMBL/GenBank/DDBJ databases">
        <title>Genome Sequence of the sulphate-reducing bacterium, Pseudodesulfovibrio sp. SYK.</title>
        <authorList>
            <person name="Kondo R."/>
            <person name="Kataoka T."/>
        </authorList>
    </citation>
    <scope>NUCLEOTIDE SEQUENCE [LARGE SCALE GENOMIC DNA]</scope>
    <source>
        <strain evidence="2 3">SYK</strain>
    </source>
</reference>
<evidence type="ECO:0000313" key="2">
    <source>
        <dbReference type="EMBL" id="BDQ37351.1"/>
    </source>
</evidence>
<dbReference type="Pfam" id="PF13487">
    <property type="entry name" value="HD_5"/>
    <property type="match status" value="1"/>
</dbReference>
<dbReference type="InterPro" id="IPR003607">
    <property type="entry name" value="HD/PDEase_dom"/>
</dbReference>
<dbReference type="CDD" id="cd00077">
    <property type="entry name" value="HDc"/>
    <property type="match status" value="1"/>
</dbReference>
<dbReference type="InterPro" id="IPR021812">
    <property type="entry name" value="DUF3391"/>
</dbReference>
<dbReference type="EMBL" id="AP026709">
    <property type="protein sequence ID" value="BDQ37351.1"/>
    <property type="molecule type" value="Genomic_DNA"/>
</dbReference>
<proteinExistence type="predicted"/>
<accession>A0ABN6S5L5</accession>